<feature type="domain" description="VOC" evidence="1">
    <location>
        <begin position="4"/>
        <end position="115"/>
    </location>
</feature>
<proteinExistence type="predicted"/>
<keyword evidence="3" id="KW-1185">Reference proteome</keyword>
<accession>A0A562TH61</accession>
<protein>
    <recommendedName>
        <fullName evidence="1">VOC domain-containing protein</fullName>
    </recommendedName>
</protein>
<dbReference type="OrthoDB" id="7849747at2"/>
<dbReference type="InterPro" id="IPR004360">
    <property type="entry name" value="Glyas_Fos-R_dOase_dom"/>
</dbReference>
<name>A0A562TH61_9HYPH</name>
<dbReference type="Proteomes" id="UP000320593">
    <property type="component" value="Unassembled WGS sequence"/>
</dbReference>
<gene>
    <name evidence="2" type="ORF">JM93_00106</name>
</gene>
<dbReference type="RefSeq" id="WP_145340105.1">
    <property type="nucleotide sequence ID" value="NZ_SMLY01000068.1"/>
</dbReference>
<dbReference type="SUPFAM" id="SSF54593">
    <property type="entry name" value="Glyoxalase/Bleomycin resistance protein/Dihydroxybiphenyl dioxygenase"/>
    <property type="match status" value="1"/>
</dbReference>
<dbReference type="CDD" id="cd06587">
    <property type="entry name" value="VOC"/>
    <property type="match status" value="1"/>
</dbReference>
<sequence length="123" mass="13276">MPPPLTRLTLYVADTTDVAHFYGRHFGYIAHPKPGGLIELHPPGEGIHLLLHPLAKGRKSGQTLVKLSFYVVDVEEAKATFAAQGLDFGPTHQGDGYQFSNSRDPAGNAISITSRVFAPEPIA</sequence>
<dbReference type="InterPro" id="IPR037523">
    <property type="entry name" value="VOC_core"/>
</dbReference>
<reference evidence="2 3" key="1">
    <citation type="submission" date="2019-07" db="EMBL/GenBank/DDBJ databases">
        <title>Genomic Encyclopedia of Archaeal and Bacterial Type Strains, Phase II (KMG-II): from individual species to whole genera.</title>
        <authorList>
            <person name="Goeker M."/>
        </authorList>
    </citation>
    <scope>NUCLEOTIDE SEQUENCE [LARGE SCALE GENOMIC DNA]</scope>
    <source>
        <strain evidence="2 3">ATCC BAA-252</strain>
    </source>
</reference>
<organism evidence="2 3">
    <name type="scientific">Roseibium hamelinense</name>
    <dbReference type="NCBI Taxonomy" id="150831"/>
    <lineage>
        <taxon>Bacteria</taxon>
        <taxon>Pseudomonadati</taxon>
        <taxon>Pseudomonadota</taxon>
        <taxon>Alphaproteobacteria</taxon>
        <taxon>Hyphomicrobiales</taxon>
        <taxon>Stappiaceae</taxon>
        <taxon>Roseibium</taxon>
    </lineage>
</organism>
<evidence type="ECO:0000259" key="1">
    <source>
        <dbReference type="PROSITE" id="PS51819"/>
    </source>
</evidence>
<dbReference type="PROSITE" id="PS51819">
    <property type="entry name" value="VOC"/>
    <property type="match status" value="1"/>
</dbReference>
<evidence type="ECO:0000313" key="3">
    <source>
        <dbReference type="Proteomes" id="UP000320593"/>
    </source>
</evidence>
<dbReference type="Gene3D" id="3.10.180.10">
    <property type="entry name" value="2,3-Dihydroxybiphenyl 1,2-Dioxygenase, domain 1"/>
    <property type="match status" value="1"/>
</dbReference>
<dbReference type="AlphaFoldDB" id="A0A562TH61"/>
<dbReference type="EMBL" id="VLLF01000001">
    <property type="protein sequence ID" value="TWI92564.1"/>
    <property type="molecule type" value="Genomic_DNA"/>
</dbReference>
<evidence type="ECO:0000313" key="2">
    <source>
        <dbReference type="EMBL" id="TWI92564.1"/>
    </source>
</evidence>
<dbReference type="InterPro" id="IPR029068">
    <property type="entry name" value="Glyas_Bleomycin-R_OHBP_Dase"/>
</dbReference>
<comment type="caution">
    <text evidence="2">The sequence shown here is derived from an EMBL/GenBank/DDBJ whole genome shotgun (WGS) entry which is preliminary data.</text>
</comment>
<dbReference type="Pfam" id="PF00903">
    <property type="entry name" value="Glyoxalase"/>
    <property type="match status" value="1"/>
</dbReference>